<dbReference type="PRINTS" id="PR00625">
    <property type="entry name" value="JDOMAIN"/>
</dbReference>
<dbReference type="CDD" id="cd06257">
    <property type="entry name" value="DnaJ"/>
    <property type="match status" value="1"/>
</dbReference>
<feature type="domain" description="J" evidence="2">
    <location>
        <begin position="11"/>
        <end position="87"/>
    </location>
</feature>
<dbReference type="Proteomes" id="UP000799423">
    <property type="component" value="Unassembled WGS sequence"/>
</dbReference>
<dbReference type="InterPro" id="IPR036869">
    <property type="entry name" value="J_dom_sf"/>
</dbReference>
<evidence type="ECO:0000256" key="1">
    <source>
        <dbReference type="SAM" id="MobiDB-lite"/>
    </source>
</evidence>
<protein>
    <submittedName>
        <fullName evidence="3">DnaJ-domain-containing protein</fullName>
    </submittedName>
</protein>
<dbReference type="Pfam" id="PF00226">
    <property type="entry name" value="DnaJ"/>
    <property type="match status" value="1"/>
</dbReference>
<dbReference type="PANTHER" id="PTHR24074">
    <property type="entry name" value="CO-CHAPERONE PROTEIN DJLA"/>
    <property type="match status" value="1"/>
</dbReference>
<feature type="region of interest" description="Disordered" evidence="1">
    <location>
        <begin position="242"/>
        <end position="264"/>
    </location>
</feature>
<gene>
    <name evidence="3" type="ORF">T440DRAFT_111750</name>
</gene>
<dbReference type="Gene3D" id="1.10.287.110">
    <property type="entry name" value="DnaJ domain"/>
    <property type="match status" value="1"/>
</dbReference>
<organism evidence="3 4">
    <name type="scientific">Plenodomus tracheiphilus IPT5</name>
    <dbReference type="NCBI Taxonomy" id="1408161"/>
    <lineage>
        <taxon>Eukaryota</taxon>
        <taxon>Fungi</taxon>
        <taxon>Dikarya</taxon>
        <taxon>Ascomycota</taxon>
        <taxon>Pezizomycotina</taxon>
        <taxon>Dothideomycetes</taxon>
        <taxon>Pleosporomycetidae</taxon>
        <taxon>Pleosporales</taxon>
        <taxon>Pleosporineae</taxon>
        <taxon>Leptosphaeriaceae</taxon>
        <taxon>Plenodomus</taxon>
    </lineage>
</organism>
<evidence type="ECO:0000313" key="3">
    <source>
        <dbReference type="EMBL" id="KAF2850380.1"/>
    </source>
</evidence>
<dbReference type="AlphaFoldDB" id="A0A6A7B4M7"/>
<sequence length="280" mass="31921">MSEFKLYTSQFAHRILGVTKSASEDEIRAAYKVLALQSHPDKVDEADREAATQRFQEIQAAYEHCVAYPSVGGAAPSTTSHNFNHHAAKSSRAQQKEPSWDAREAREARWRNVRERNPNFHPHPEEERENDANAKFKSEISEVYRVPHVGHAPVFSTAPKWAQAEDSYDELPTNTWRDDHSANHNAKVTPQQRLHLFKKQTKALEQRVPTFGIELKKESVQERKEKQRQAVEKELTKAVKRAEAVKAKSKSTHPPADNAKEKVAPIGSTVPFWSLFVQEE</sequence>
<dbReference type="PROSITE" id="PS50076">
    <property type="entry name" value="DNAJ_2"/>
    <property type="match status" value="1"/>
</dbReference>
<dbReference type="InterPro" id="IPR001623">
    <property type="entry name" value="DnaJ_domain"/>
</dbReference>
<dbReference type="EMBL" id="MU006307">
    <property type="protein sequence ID" value="KAF2850380.1"/>
    <property type="molecule type" value="Genomic_DNA"/>
</dbReference>
<dbReference type="InterPro" id="IPR050817">
    <property type="entry name" value="DjlA_DnaK_co-chaperone"/>
</dbReference>
<name>A0A6A7B4M7_9PLEO</name>
<proteinExistence type="predicted"/>
<dbReference type="OrthoDB" id="3687334at2759"/>
<accession>A0A6A7B4M7</accession>
<dbReference type="SMART" id="SM00271">
    <property type="entry name" value="DnaJ"/>
    <property type="match status" value="1"/>
</dbReference>
<keyword evidence="4" id="KW-1185">Reference proteome</keyword>
<feature type="region of interest" description="Disordered" evidence="1">
    <location>
        <begin position="77"/>
        <end position="101"/>
    </location>
</feature>
<dbReference type="SUPFAM" id="SSF46565">
    <property type="entry name" value="Chaperone J-domain"/>
    <property type="match status" value="1"/>
</dbReference>
<evidence type="ECO:0000313" key="4">
    <source>
        <dbReference type="Proteomes" id="UP000799423"/>
    </source>
</evidence>
<reference evidence="3" key="1">
    <citation type="submission" date="2020-01" db="EMBL/GenBank/DDBJ databases">
        <authorList>
            <consortium name="DOE Joint Genome Institute"/>
            <person name="Haridas S."/>
            <person name="Albert R."/>
            <person name="Binder M."/>
            <person name="Bloem J."/>
            <person name="Labutti K."/>
            <person name="Salamov A."/>
            <person name="Andreopoulos B."/>
            <person name="Baker S.E."/>
            <person name="Barry K."/>
            <person name="Bills G."/>
            <person name="Bluhm B.H."/>
            <person name="Cannon C."/>
            <person name="Castanera R."/>
            <person name="Culley D.E."/>
            <person name="Daum C."/>
            <person name="Ezra D."/>
            <person name="Gonzalez J.B."/>
            <person name="Henrissat B."/>
            <person name="Kuo A."/>
            <person name="Liang C."/>
            <person name="Lipzen A."/>
            <person name="Lutzoni F."/>
            <person name="Magnuson J."/>
            <person name="Mondo S."/>
            <person name="Nolan M."/>
            <person name="Ohm R."/>
            <person name="Pangilinan J."/>
            <person name="Park H.-J."/>
            <person name="Ramirez L."/>
            <person name="Alfaro M."/>
            <person name="Sun H."/>
            <person name="Tritt A."/>
            <person name="Yoshinaga Y."/>
            <person name="Zwiers L.-H."/>
            <person name="Turgeon B.G."/>
            <person name="Goodwin S.B."/>
            <person name="Spatafora J.W."/>
            <person name="Crous P.W."/>
            <person name="Grigoriev I.V."/>
        </authorList>
    </citation>
    <scope>NUCLEOTIDE SEQUENCE</scope>
    <source>
        <strain evidence="3">IPT5</strain>
    </source>
</reference>
<evidence type="ECO:0000259" key="2">
    <source>
        <dbReference type="PROSITE" id="PS50076"/>
    </source>
</evidence>